<feature type="non-terminal residue" evidence="1">
    <location>
        <position position="39"/>
    </location>
</feature>
<reference evidence="1" key="1">
    <citation type="submission" date="2018-05" db="EMBL/GenBank/DDBJ databases">
        <authorList>
            <person name="Lanie J.A."/>
            <person name="Ng W.-L."/>
            <person name="Kazmierczak K.M."/>
            <person name="Andrzejewski T.M."/>
            <person name="Davidsen T.M."/>
            <person name="Wayne K.J."/>
            <person name="Tettelin H."/>
            <person name="Glass J.I."/>
            <person name="Rusch D."/>
            <person name="Podicherti R."/>
            <person name="Tsui H.-C.T."/>
            <person name="Winkler M.E."/>
        </authorList>
    </citation>
    <scope>NUCLEOTIDE SEQUENCE</scope>
</reference>
<name>A0A382JAY5_9ZZZZ</name>
<protein>
    <submittedName>
        <fullName evidence="1">Uncharacterized protein</fullName>
    </submittedName>
</protein>
<organism evidence="1">
    <name type="scientific">marine metagenome</name>
    <dbReference type="NCBI Taxonomy" id="408172"/>
    <lineage>
        <taxon>unclassified sequences</taxon>
        <taxon>metagenomes</taxon>
        <taxon>ecological metagenomes</taxon>
    </lineage>
</organism>
<proteinExistence type="predicted"/>
<accession>A0A382JAY5</accession>
<gene>
    <name evidence="1" type="ORF">METZ01_LOCUS261291</name>
</gene>
<sequence length="39" mass="4767">MAVEFFYLEKLAQNCQNPMNRLFQLSLFWSILRRKVMEA</sequence>
<dbReference type="EMBL" id="UINC01072647">
    <property type="protein sequence ID" value="SVC08437.1"/>
    <property type="molecule type" value="Genomic_DNA"/>
</dbReference>
<evidence type="ECO:0000313" key="1">
    <source>
        <dbReference type="EMBL" id="SVC08437.1"/>
    </source>
</evidence>
<dbReference type="AlphaFoldDB" id="A0A382JAY5"/>